<dbReference type="EMBL" id="JBHFFA010000007">
    <property type="protein sequence ID" value="KAL2612940.1"/>
    <property type="molecule type" value="Genomic_DNA"/>
</dbReference>
<accession>A0ABD1XVV0</accession>
<feature type="compositionally biased region" description="Polar residues" evidence="1">
    <location>
        <begin position="125"/>
        <end position="148"/>
    </location>
</feature>
<evidence type="ECO:0000313" key="2">
    <source>
        <dbReference type="EMBL" id="KAL2612940.1"/>
    </source>
</evidence>
<organism evidence="2 3">
    <name type="scientific">Riccia fluitans</name>
    <dbReference type="NCBI Taxonomy" id="41844"/>
    <lineage>
        <taxon>Eukaryota</taxon>
        <taxon>Viridiplantae</taxon>
        <taxon>Streptophyta</taxon>
        <taxon>Embryophyta</taxon>
        <taxon>Marchantiophyta</taxon>
        <taxon>Marchantiopsida</taxon>
        <taxon>Marchantiidae</taxon>
        <taxon>Marchantiales</taxon>
        <taxon>Ricciaceae</taxon>
        <taxon>Riccia</taxon>
    </lineage>
</organism>
<comment type="caution">
    <text evidence="2">The sequence shown here is derived from an EMBL/GenBank/DDBJ whole genome shotgun (WGS) entry which is preliminary data.</text>
</comment>
<reference evidence="2 3" key="1">
    <citation type="submission" date="2024-09" db="EMBL/GenBank/DDBJ databases">
        <title>Chromosome-scale assembly of Riccia fluitans.</title>
        <authorList>
            <person name="Paukszto L."/>
            <person name="Sawicki J."/>
            <person name="Karawczyk K."/>
            <person name="Piernik-Szablinska J."/>
            <person name="Szczecinska M."/>
            <person name="Mazdziarz M."/>
        </authorList>
    </citation>
    <scope>NUCLEOTIDE SEQUENCE [LARGE SCALE GENOMIC DNA]</scope>
    <source>
        <strain evidence="2">Rf_01</strain>
        <tissue evidence="2">Aerial parts of the thallus</tissue>
    </source>
</reference>
<feature type="region of interest" description="Disordered" evidence="1">
    <location>
        <begin position="52"/>
        <end position="148"/>
    </location>
</feature>
<name>A0ABD1XVV0_9MARC</name>
<evidence type="ECO:0000256" key="1">
    <source>
        <dbReference type="SAM" id="MobiDB-lite"/>
    </source>
</evidence>
<protein>
    <submittedName>
        <fullName evidence="2">Uncharacterized protein</fullName>
    </submittedName>
</protein>
<proteinExistence type="predicted"/>
<sequence>MDQPSGLANSPIYPPRMKSLTRAAVSVRQAGQHVEGIRLNSLVVAYALPREQETGHESGESSLKTGETISGSSPHRPTRTTRRNSKSVEEFTLISAPLHEVGSETGEPSYRPVGNSISFPPANLHPSTNSLPIANSHNEQRPPNFSIGQTRRANWSAAEGSYRFYDLNNANENPMEAEMPNRIKKSIQDFGQDTGEIHPVAIALPVSCHLRTNSTPTEGSNHPPIPHAEPVRSREVFNRHVWRIRQSAPPRVILKLALPQGKPDLILLRSCLMS</sequence>
<dbReference type="Proteomes" id="UP001605036">
    <property type="component" value="Unassembled WGS sequence"/>
</dbReference>
<evidence type="ECO:0000313" key="3">
    <source>
        <dbReference type="Proteomes" id="UP001605036"/>
    </source>
</evidence>
<feature type="compositionally biased region" description="Basic residues" evidence="1">
    <location>
        <begin position="76"/>
        <end position="85"/>
    </location>
</feature>
<feature type="compositionally biased region" description="Polar residues" evidence="1">
    <location>
        <begin position="60"/>
        <end position="75"/>
    </location>
</feature>
<keyword evidence="3" id="KW-1185">Reference proteome</keyword>
<dbReference type="AlphaFoldDB" id="A0ABD1XVV0"/>
<gene>
    <name evidence="2" type="ORF">R1flu_024632</name>
</gene>